<sequence length="277" mass="32005">MTSLDLELETNIEVFNDFTKPLPKRLLGALKSQILCDVTFVVGSDEKSAFQLTTPDIVAKLQSSKINEKEKKEKEEEIHESGLATKQEFKCNRLLLCICSPVFNAMLNTLPMKEAKPNSCVELPDDSPVGFRSLLEFAYSDNVNLSIENVFDTLQVASKYRVTELENLCCLYLQNQITWREAFQMLLKASNEGKRKQFAVESCLKVFWFRPPYELEEMFDSCYFLANVPAHLFIQMIQSDFIQLSEEHLWIAVLKWNYLQKNKDRMSEILAQNEVSI</sequence>
<accession>X6NCY7</accession>
<evidence type="ECO:0000313" key="3">
    <source>
        <dbReference type="Proteomes" id="UP000023152"/>
    </source>
</evidence>
<proteinExistence type="predicted"/>
<dbReference type="SMART" id="SM00225">
    <property type="entry name" value="BTB"/>
    <property type="match status" value="1"/>
</dbReference>
<dbReference type="InterPro" id="IPR051481">
    <property type="entry name" value="BTB-POZ/Galectin-3-binding"/>
</dbReference>
<dbReference type="Gene3D" id="3.30.710.10">
    <property type="entry name" value="Potassium Channel Kv1.1, Chain A"/>
    <property type="match status" value="1"/>
</dbReference>
<dbReference type="Proteomes" id="UP000023152">
    <property type="component" value="Unassembled WGS sequence"/>
</dbReference>
<dbReference type="PANTHER" id="PTHR24410">
    <property type="entry name" value="HL07962P-RELATED"/>
    <property type="match status" value="1"/>
</dbReference>
<dbReference type="EMBL" id="ASPP01009676">
    <property type="protein sequence ID" value="ETO23826.1"/>
    <property type="molecule type" value="Genomic_DNA"/>
</dbReference>
<feature type="domain" description="BTB" evidence="1">
    <location>
        <begin position="36"/>
        <end position="147"/>
    </location>
</feature>
<dbReference type="InterPro" id="IPR011333">
    <property type="entry name" value="SKP1/BTB/POZ_sf"/>
</dbReference>
<comment type="caution">
    <text evidence="2">The sequence shown here is derived from an EMBL/GenBank/DDBJ whole genome shotgun (WGS) entry which is preliminary data.</text>
</comment>
<dbReference type="PROSITE" id="PS50097">
    <property type="entry name" value="BTB"/>
    <property type="match status" value="1"/>
</dbReference>
<gene>
    <name evidence="2" type="ORF">RFI_13340</name>
</gene>
<name>X6NCY7_RETFI</name>
<dbReference type="CDD" id="cd18186">
    <property type="entry name" value="BTB_POZ_ZBTB_KLHL-like"/>
    <property type="match status" value="1"/>
</dbReference>
<dbReference type="SUPFAM" id="SSF54695">
    <property type="entry name" value="POZ domain"/>
    <property type="match status" value="1"/>
</dbReference>
<dbReference type="AlphaFoldDB" id="X6NCY7"/>
<feature type="non-terminal residue" evidence="2">
    <location>
        <position position="277"/>
    </location>
</feature>
<dbReference type="PANTHER" id="PTHR24410:SF23">
    <property type="entry name" value="BTB DOMAIN-CONTAINING PROTEIN-RELATED"/>
    <property type="match status" value="1"/>
</dbReference>
<dbReference type="InterPro" id="IPR000210">
    <property type="entry name" value="BTB/POZ_dom"/>
</dbReference>
<evidence type="ECO:0000259" key="1">
    <source>
        <dbReference type="PROSITE" id="PS50097"/>
    </source>
</evidence>
<evidence type="ECO:0000313" key="2">
    <source>
        <dbReference type="EMBL" id="ETO23826.1"/>
    </source>
</evidence>
<dbReference type="Pfam" id="PF00651">
    <property type="entry name" value="BTB"/>
    <property type="match status" value="1"/>
</dbReference>
<organism evidence="2 3">
    <name type="scientific">Reticulomyxa filosa</name>
    <dbReference type="NCBI Taxonomy" id="46433"/>
    <lineage>
        <taxon>Eukaryota</taxon>
        <taxon>Sar</taxon>
        <taxon>Rhizaria</taxon>
        <taxon>Retaria</taxon>
        <taxon>Foraminifera</taxon>
        <taxon>Monothalamids</taxon>
        <taxon>Reticulomyxidae</taxon>
        <taxon>Reticulomyxa</taxon>
    </lineage>
</organism>
<protein>
    <recommendedName>
        <fullName evidence="1">BTB domain-containing protein</fullName>
    </recommendedName>
</protein>
<reference evidence="2 3" key="1">
    <citation type="journal article" date="2013" name="Curr. Biol.">
        <title>The Genome of the Foraminiferan Reticulomyxa filosa.</title>
        <authorList>
            <person name="Glockner G."/>
            <person name="Hulsmann N."/>
            <person name="Schleicher M."/>
            <person name="Noegel A.A."/>
            <person name="Eichinger L."/>
            <person name="Gallinger C."/>
            <person name="Pawlowski J."/>
            <person name="Sierra R."/>
            <person name="Euteneuer U."/>
            <person name="Pillet L."/>
            <person name="Moustafa A."/>
            <person name="Platzer M."/>
            <person name="Groth M."/>
            <person name="Szafranski K."/>
            <person name="Schliwa M."/>
        </authorList>
    </citation>
    <scope>NUCLEOTIDE SEQUENCE [LARGE SCALE GENOMIC DNA]</scope>
</reference>
<keyword evidence="3" id="KW-1185">Reference proteome</keyword>
<dbReference type="OrthoDB" id="45365at2759"/>